<feature type="transmembrane region" description="Helical" evidence="1">
    <location>
        <begin position="38"/>
        <end position="57"/>
    </location>
</feature>
<keyword evidence="1" id="KW-0472">Membrane</keyword>
<name>A0A1F5EPA3_9BACT</name>
<dbReference type="Proteomes" id="UP000185891">
    <property type="component" value="Unassembled WGS sequence"/>
</dbReference>
<protein>
    <submittedName>
        <fullName evidence="2">Uncharacterized protein</fullName>
    </submittedName>
</protein>
<evidence type="ECO:0000313" key="3">
    <source>
        <dbReference type="Proteomes" id="UP000185891"/>
    </source>
</evidence>
<organism evidence="2 3">
    <name type="scientific">Candidatus Campbellbacteria bacterium RIFCSPHIGHO2_12_FULL_35_10</name>
    <dbReference type="NCBI Taxonomy" id="1797578"/>
    <lineage>
        <taxon>Bacteria</taxon>
        <taxon>Candidatus Campbelliibacteriota</taxon>
    </lineage>
</organism>
<evidence type="ECO:0000256" key="1">
    <source>
        <dbReference type="SAM" id="Phobius"/>
    </source>
</evidence>
<sequence>MHEILYLFKIIIVALLMLAIYGVASMLIVPIDYGFAEWFIDTGVFLFMPVTIFLPQASMNIIDFIANIEKSFGNGNGFFTVLFSFFVVLVYLAVFSYLYDILEKRDKKRYRYEI</sequence>
<dbReference type="EMBL" id="MFAA01000014">
    <property type="protein sequence ID" value="OGD69160.1"/>
    <property type="molecule type" value="Genomic_DNA"/>
</dbReference>
<evidence type="ECO:0000313" key="2">
    <source>
        <dbReference type="EMBL" id="OGD69160.1"/>
    </source>
</evidence>
<accession>A0A1F5EPA3</accession>
<feature type="transmembrane region" description="Helical" evidence="1">
    <location>
        <begin position="77"/>
        <end position="99"/>
    </location>
</feature>
<keyword evidence="1" id="KW-1133">Transmembrane helix</keyword>
<keyword evidence="1" id="KW-0812">Transmembrane</keyword>
<comment type="caution">
    <text evidence="2">The sequence shown here is derived from an EMBL/GenBank/DDBJ whole genome shotgun (WGS) entry which is preliminary data.</text>
</comment>
<reference evidence="2 3" key="1">
    <citation type="journal article" date="2016" name="Nat. Commun.">
        <title>Thousands of microbial genomes shed light on interconnected biogeochemical processes in an aquifer system.</title>
        <authorList>
            <person name="Anantharaman K."/>
            <person name="Brown C.T."/>
            <person name="Hug L.A."/>
            <person name="Sharon I."/>
            <person name="Castelle C.J."/>
            <person name="Probst A.J."/>
            <person name="Thomas B.C."/>
            <person name="Singh A."/>
            <person name="Wilkins M.J."/>
            <person name="Karaoz U."/>
            <person name="Brodie E.L."/>
            <person name="Williams K.H."/>
            <person name="Hubbard S.S."/>
            <person name="Banfield J.F."/>
        </authorList>
    </citation>
    <scope>NUCLEOTIDE SEQUENCE [LARGE SCALE GENOMIC DNA]</scope>
</reference>
<feature type="transmembrane region" description="Helical" evidence="1">
    <location>
        <begin position="6"/>
        <end position="31"/>
    </location>
</feature>
<dbReference type="AlphaFoldDB" id="A0A1F5EPA3"/>
<gene>
    <name evidence="2" type="ORF">A3E89_00965</name>
</gene>
<proteinExistence type="predicted"/>